<dbReference type="RefSeq" id="WP_076930756.1">
    <property type="nucleotide sequence ID" value="NZ_LT605205.1"/>
</dbReference>
<dbReference type="KEGG" id="psac:PSM36_2007"/>
<protein>
    <recommendedName>
        <fullName evidence="3">DUF937 domain-containing protein</fullName>
    </recommendedName>
</protein>
<proteinExistence type="predicted"/>
<gene>
    <name evidence="1" type="ORF">PSM36_2007</name>
</gene>
<dbReference type="Proteomes" id="UP000187464">
    <property type="component" value="Chromosome I"/>
</dbReference>
<name>A0A1R3TB39_9BACT</name>
<reference evidence="2" key="1">
    <citation type="submission" date="2016-08" db="EMBL/GenBank/DDBJ databases">
        <authorList>
            <person name="Wibberg D."/>
        </authorList>
    </citation>
    <scope>NUCLEOTIDE SEQUENCE [LARGE SCALE GENOMIC DNA]</scope>
</reference>
<accession>A0A1R3TB39</accession>
<dbReference type="AlphaFoldDB" id="A0A1R3TB39"/>
<dbReference type="STRING" id="1642647.PSM36_2007"/>
<sequence length="196" mass="19932">MDLSELLNSPVGQSIVKSVAGQLGMNEGEASGVVNMAVPAILAGMTRNAQSRDGAESLNKALESKHDGSLLNNLSGMLQGHTEELQQDGNGILGHIFGNKLPAVEQGISQKTGVSMNKIAPLLAMLAPIVMAYLGKEKRQANTGAGGLGDLLGGLLGNSQQGKSGGGIMDMLGSALDKDGDGNPLNDILGGFLGGR</sequence>
<dbReference type="InterPro" id="IPR009282">
    <property type="entry name" value="DUF937"/>
</dbReference>
<evidence type="ECO:0000313" key="1">
    <source>
        <dbReference type="EMBL" id="SCD20814.1"/>
    </source>
</evidence>
<keyword evidence="2" id="KW-1185">Reference proteome</keyword>
<dbReference type="Pfam" id="PF06078">
    <property type="entry name" value="DUF937"/>
    <property type="match status" value="1"/>
</dbReference>
<evidence type="ECO:0008006" key="3">
    <source>
        <dbReference type="Google" id="ProtNLM"/>
    </source>
</evidence>
<organism evidence="1 2">
    <name type="scientific">Proteiniphilum saccharofermentans</name>
    <dbReference type="NCBI Taxonomy" id="1642647"/>
    <lineage>
        <taxon>Bacteria</taxon>
        <taxon>Pseudomonadati</taxon>
        <taxon>Bacteroidota</taxon>
        <taxon>Bacteroidia</taxon>
        <taxon>Bacteroidales</taxon>
        <taxon>Dysgonomonadaceae</taxon>
        <taxon>Proteiniphilum</taxon>
    </lineage>
</organism>
<dbReference type="EMBL" id="LT605205">
    <property type="protein sequence ID" value="SCD20814.1"/>
    <property type="molecule type" value="Genomic_DNA"/>
</dbReference>
<evidence type="ECO:0000313" key="2">
    <source>
        <dbReference type="Proteomes" id="UP000187464"/>
    </source>
</evidence>